<name>A0A501WSQ0_9RHOB</name>
<gene>
    <name evidence="3" type="ORF">FJM51_04570</name>
</gene>
<protein>
    <submittedName>
        <fullName evidence="3">Tripartite tricarboxylate transporter TctB family protein</fullName>
    </submittedName>
</protein>
<keyword evidence="1" id="KW-0472">Membrane</keyword>
<reference evidence="3 4" key="1">
    <citation type="submission" date="2019-06" db="EMBL/GenBank/DDBJ databases">
        <title>A novel bacterium of genus Amaricoccus, isolated from marine sediment.</title>
        <authorList>
            <person name="Huang H."/>
            <person name="Mo K."/>
            <person name="Hu Y."/>
        </authorList>
    </citation>
    <scope>NUCLEOTIDE SEQUENCE [LARGE SCALE GENOMIC DNA]</scope>
    <source>
        <strain evidence="3 4">HB172011</strain>
    </source>
</reference>
<keyword evidence="1" id="KW-0812">Transmembrane</keyword>
<feature type="transmembrane region" description="Helical" evidence="1">
    <location>
        <begin position="38"/>
        <end position="56"/>
    </location>
</feature>
<dbReference type="OrthoDB" id="5519430at2"/>
<dbReference type="InterPro" id="IPR009936">
    <property type="entry name" value="DUF1468"/>
</dbReference>
<feature type="transmembrane region" description="Helical" evidence="1">
    <location>
        <begin position="6"/>
        <end position="26"/>
    </location>
</feature>
<evidence type="ECO:0000313" key="3">
    <source>
        <dbReference type="EMBL" id="TPE52459.1"/>
    </source>
</evidence>
<evidence type="ECO:0000256" key="1">
    <source>
        <dbReference type="SAM" id="Phobius"/>
    </source>
</evidence>
<dbReference type="AlphaFoldDB" id="A0A501WSQ0"/>
<keyword evidence="1" id="KW-1133">Transmembrane helix</keyword>
<dbReference type="Pfam" id="PF07331">
    <property type="entry name" value="TctB"/>
    <property type="match status" value="1"/>
</dbReference>
<evidence type="ECO:0000259" key="2">
    <source>
        <dbReference type="Pfam" id="PF07331"/>
    </source>
</evidence>
<accession>A0A501WSQ0</accession>
<proteinExistence type="predicted"/>
<comment type="caution">
    <text evidence="3">The sequence shown here is derived from an EMBL/GenBank/DDBJ whole genome shotgun (WGS) entry which is preliminary data.</text>
</comment>
<sequence length="145" mass="15435">MPDRIFAAALAVVTLIYGALAFFVISAPFQYDPLGPEAWPRLLSVAMLLCLIGLLWRPATRDFDVDGPSWARLALVLALLVGYAVLFQPLGFILSTALFAAITSRLLGAAWPRAALFGVLIGAGGYLLCVGLLDLNLPAGPLPRL</sequence>
<organism evidence="3 4">
    <name type="scientific">Amaricoccus solimangrovi</name>
    <dbReference type="NCBI Taxonomy" id="2589815"/>
    <lineage>
        <taxon>Bacteria</taxon>
        <taxon>Pseudomonadati</taxon>
        <taxon>Pseudomonadota</taxon>
        <taxon>Alphaproteobacteria</taxon>
        <taxon>Rhodobacterales</taxon>
        <taxon>Paracoccaceae</taxon>
        <taxon>Amaricoccus</taxon>
    </lineage>
</organism>
<feature type="transmembrane region" description="Helical" evidence="1">
    <location>
        <begin position="114"/>
        <end position="133"/>
    </location>
</feature>
<feature type="transmembrane region" description="Helical" evidence="1">
    <location>
        <begin position="76"/>
        <end position="102"/>
    </location>
</feature>
<dbReference type="RefSeq" id="WP_140452943.1">
    <property type="nucleotide sequence ID" value="NZ_VFRP01000003.1"/>
</dbReference>
<evidence type="ECO:0000313" key="4">
    <source>
        <dbReference type="Proteomes" id="UP000319255"/>
    </source>
</evidence>
<dbReference type="Proteomes" id="UP000319255">
    <property type="component" value="Unassembled WGS sequence"/>
</dbReference>
<dbReference type="EMBL" id="VFRP01000003">
    <property type="protein sequence ID" value="TPE52459.1"/>
    <property type="molecule type" value="Genomic_DNA"/>
</dbReference>
<keyword evidence="4" id="KW-1185">Reference proteome</keyword>
<feature type="domain" description="DUF1468" evidence="2">
    <location>
        <begin position="6"/>
        <end position="138"/>
    </location>
</feature>